<comment type="caution">
    <text evidence="2">The sequence shown here is derived from an EMBL/GenBank/DDBJ whole genome shotgun (WGS) entry which is preliminary data.</text>
</comment>
<organism evidence="2 3">
    <name type="scientific">Roseibium aestuarii</name>
    <dbReference type="NCBI Taxonomy" id="2600299"/>
    <lineage>
        <taxon>Bacteria</taxon>
        <taxon>Pseudomonadati</taxon>
        <taxon>Pseudomonadota</taxon>
        <taxon>Alphaproteobacteria</taxon>
        <taxon>Hyphomicrobiales</taxon>
        <taxon>Stappiaceae</taxon>
        <taxon>Roseibium</taxon>
    </lineage>
</organism>
<protein>
    <recommendedName>
        <fullName evidence="4">DUF3618 domain-containing protein</fullName>
    </recommendedName>
</protein>
<keyword evidence="1" id="KW-0812">Transmembrane</keyword>
<dbReference type="EMBL" id="JBHUFA010000001">
    <property type="protein sequence ID" value="MFD1694031.1"/>
    <property type="molecule type" value="Genomic_DNA"/>
</dbReference>
<gene>
    <name evidence="2" type="ORF">ACFSC7_00740</name>
</gene>
<evidence type="ECO:0000256" key="1">
    <source>
        <dbReference type="SAM" id="Phobius"/>
    </source>
</evidence>
<dbReference type="Proteomes" id="UP001597327">
    <property type="component" value="Unassembled WGS sequence"/>
</dbReference>
<keyword evidence="3" id="KW-1185">Reference proteome</keyword>
<accession>A0ABW4JR49</accession>
<dbReference type="RefSeq" id="WP_149892070.1">
    <property type="nucleotide sequence ID" value="NZ_JBHUFA010000001.1"/>
</dbReference>
<evidence type="ECO:0000313" key="2">
    <source>
        <dbReference type="EMBL" id="MFD1694031.1"/>
    </source>
</evidence>
<reference evidence="3" key="1">
    <citation type="journal article" date="2019" name="Int. J. Syst. Evol. Microbiol.">
        <title>The Global Catalogue of Microorganisms (GCM) 10K type strain sequencing project: providing services to taxonomists for standard genome sequencing and annotation.</title>
        <authorList>
            <consortium name="The Broad Institute Genomics Platform"/>
            <consortium name="The Broad Institute Genome Sequencing Center for Infectious Disease"/>
            <person name="Wu L."/>
            <person name="Ma J."/>
        </authorList>
    </citation>
    <scope>NUCLEOTIDE SEQUENCE [LARGE SCALE GENOMIC DNA]</scope>
    <source>
        <strain evidence="3">JCM 3369</strain>
    </source>
</reference>
<evidence type="ECO:0000313" key="3">
    <source>
        <dbReference type="Proteomes" id="UP001597327"/>
    </source>
</evidence>
<evidence type="ECO:0008006" key="4">
    <source>
        <dbReference type="Google" id="ProtNLM"/>
    </source>
</evidence>
<name>A0ABW4JR49_9HYPH</name>
<proteinExistence type="predicted"/>
<feature type="transmembrane region" description="Helical" evidence="1">
    <location>
        <begin position="41"/>
        <end position="61"/>
    </location>
</feature>
<sequence>MAAQNELETLFAELDRRTDLALAGLRQVRETPKLSSLKSPFFLRAPLVLTAALVSLLIVWFSRGAPSQF</sequence>
<keyword evidence="1" id="KW-1133">Transmembrane helix</keyword>
<keyword evidence="1" id="KW-0472">Membrane</keyword>